<keyword evidence="1" id="KW-0812">Transmembrane</keyword>
<feature type="transmembrane region" description="Helical" evidence="1">
    <location>
        <begin position="43"/>
        <end position="68"/>
    </location>
</feature>
<dbReference type="Proteomes" id="UP000275012">
    <property type="component" value="Unassembled WGS sequence"/>
</dbReference>
<keyword evidence="1" id="KW-0472">Membrane</keyword>
<proteinExistence type="predicted"/>
<dbReference type="EMBL" id="RFLY01000010">
    <property type="protein sequence ID" value="RMH91097.1"/>
    <property type="molecule type" value="Genomic_DNA"/>
</dbReference>
<comment type="caution">
    <text evidence="2">The sequence shown here is derived from an EMBL/GenBank/DDBJ whole genome shotgun (WGS) entry which is preliminary data.</text>
</comment>
<keyword evidence="3" id="KW-1185">Reference proteome</keyword>
<dbReference type="RefSeq" id="WP_122101654.1">
    <property type="nucleotide sequence ID" value="NZ_RFLY01000010.1"/>
</dbReference>
<keyword evidence="1" id="KW-1133">Transmembrane helix</keyword>
<protein>
    <submittedName>
        <fullName evidence="2">Uncharacterized protein</fullName>
    </submittedName>
</protein>
<evidence type="ECO:0000313" key="2">
    <source>
        <dbReference type="EMBL" id="RMH91097.1"/>
    </source>
</evidence>
<evidence type="ECO:0000313" key="3">
    <source>
        <dbReference type="Proteomes" id="UP000275012"/>
    </source>
</evidence>
<evidence type="ECO:0000256" key="1">
    <source>
        <dbReference type="SAM" id="Phobius"/>
    </source>
</evidence>
<accession>A0A3M2HY51</accession>
<reference evidence="2 3" key="1">
    <citation type="submission" date="2018-10" db="EMBL/GenBank/DDBJ databases">
        <title>Proposal of Lysobacter pythonis sp. nov. isolated from royal pythons (Python regius).</title>
        <authorList>
            <person name="Hans-Juergen B."/>
            <person name="Huptas C."/>
            <person name="Sandra B."/>
            <person name="Igor L."/>
            <person name="Joachim S."/>
            <person name="Siegfried S."/>
            <person name="Mareike W."/>
            <person name="Peter K."/>
        </authorList>
    </citation>
    <scope>NUCLEOTIDE SEQUENCE [LARGE SCALE GENOMIC DNA]</scope>
    <source>
        <strain evidence="2 3">4284/11</strain>
    </source>
</reference>
<organism evidence="2 3">
    <name type="scientific">Solilutibacter pythonis</name>
    <dbReference type="NCBI Taxonomy" id="2483112"/>
    <lineage>
        <taxon>Bacteria</taxon>
        <taxon>Pseudomonadati</taxon>
        <taxon>Pseudomonadota</taxon>
        <taxon>Gammaproteobacteria</taxon>
        <taxon>Lysobacterales</taxon>
        <taxon>Lysobacteraceae</taxon>
        <taxon>Solilutibacter</taxon>
    </lineage>
</organism>
<gene>
    <name evidence="2" type="ORF">EBB59_08105</name>
</gene>
<feature type="transmembrane region" description="Helical" evidence="1">
    <location>
        <begin position="12"/>
        <end position="31"/>
    </location>
</feature>
<sequence>MAINACRRGIEAYGLSGFVLLVVLVILPFLIGKHWLLGRRIGSAFLCAVTGIAIWFAVGGMAGIGIFFRLS</sequence>
<name>A0A3M2HY51_9GAMM</name>
<dbReference type="AlphaFoldDB" id="A0A3M2HY51"/>